<dbReference type="EMBL" id="JAJVCN010000002">
    <property type="protein sequence ID" value="MCE7006355.1"/>
    <property type="molecule type" value="Genomic_DNA"/>
</dbReference>
<name>A0ABS8ZHH2_9PSEU</name>
<dbReference type="Proteomes" id="UP001521150">
    <property type="component" value="Unassembled WGS sequence"/>
</dbReference>
<dbReference type="InterPro" id="IPR050469">
    <property type="entry name" value="Diguanylate_Cyclase"/>
</dbReference>
<evidence type="ECO:0000259" key="2">
    <source>
        <dbReference type="PROSITE" id="PS50887"/>
    </source>
</evidence>
<dbReference type="InterPro" id="IPR029787">
    <property type="entry name" value="Nucleotide_cyclase"/>
</dbReference>
<evidence type="ECO:0000313" key="3">
    <source>
        <dbReference type="EMBL" id="MCE7006355.1"/>
    </source>
</evidence>
<reference evidence="3 4" key="1">
    <citation type="submission" date="2021-12" db="EMBL/GenBank/DDBJ databases">
        <title>Genome sequence of Kibdelosporangium philippinense ATCC 49844.</title>
        <authorList>
            <person name="Fedorov E.A."/>
            <person name="Omeragic M."/>
            <person name="Shalygina K.F."/>
            <person name="Maclea K.S."/>
        </authorList>
    </citation>
    <scope>NUCLEOTIDE SEQUENCE [LARGE SCALE GENOMIC DNA]</scope>
    <source>
        <strain evidence="3 4">ATCC 49844</strain>
    </source>
</reference>
<feature type="domain" description="GGDEF" evidence="2">
    <location>
        <begin position="239"/>
        <end position="378"/>
    </location>
</feature>
<feature type="transmembrane region" description="Helical" evidence="1">
    <location>
        <begin position="166"/>
        <end position="194"/>
    </location>
</feature>
<gene>
    <name evidence="3" type="ORF">LWC34_26485</name>
</gene>
<keyword evidence="1" id="KW-0472">Membrane</keyword>
<dbReference type="NCBIfam" id="TIGR00254">
    <property type="entry name" value="GGDEF"/>
    <property type="match status" value="1"/>
</dbReference>
<dbReference type="Gene3D" id="3.30.70.270">
    <property type="match status" value="1"/>
</dbReference>
<sequence>MMRLVAVLLPPTGVAVLAGIFVPMTAMDWVRAAVILVAAIVTMELVRRIHTVRHNDSEPIIATSVWAVAAAVSVHLTPAVALVLVLCAYHSVRGKHDVWWYTIAWALIPAHFAVSFGAWETPSPQANFGGVLTVVLAAGAYLVASHAVAFLRYRRLGRLTEIGLDAAFLVIGAITGVLMTGTLIVVLAAIPVVISLYSAAMTKQLEGDAFVDKKTGMANAAAWQKYADRVVADAEQERREVGVLMVDLDKFKRLNDTYGHRAGDDVLTAVGDCLKSNLRKADLGGRFGGEEFTVLLPDTNVLETMATAERIRLAIQALRITTVDKDGDDVEISDVTASIGAATYPHHGTGIEECLRVADNYVYQAKEQGRNRVVGISTENITSIRP</sequence>
<evidence type="ECO:0000313" key="4">
    <source>
        <dbReference type="Proteomes" id="UP001521150"/>
    </source>
</evidence>
<evidence type="ECO:0000256" key="1">
    <source>
        <dbReference type="SAM" id="Phobius"/>
    </source>
</evidence>
<dbReference type="SMART" id="SM00267">
    <property type="entry name" value="GGDEF"/>
    <property type="match status" value="1"/>
</dbReference>
<feature type="transmembrane region" description="Helical" evidence="1">
    <location>
        <begin position="131"/>
        <end position="154"/>
    </location>
</feature>
<comment type="caution">
    <text evidence="3">The sequence shown here is derived from an EMBL/GenBank/DDBJ whole genome shotgun (WGS) entry which is preliminary data.</text>
</comment>
<dbReference type="PANTHER" id="PTHR45138">
    <property type="entry name" value="REGULATORY COMPONENTS OF SENSORY TRANSDUCTION SYSTEM"/>
    <property type="match status" value="1"/>
</dbReference>
<dbReference type="CDD" id="cd01949">
    <property type="entry name" value="GGDEF"/>
    <property type="match status" value="1"/>
</dbReference>
<feature type="transmembrane region" description="Helical" evidence="1">
    <location>
        <begin position="98"/>
        <end position="119"/>
    </location>
</feature>
<keyword evidence="4" id="KW-1185">Reference proteome</keyword>
<feature type="transmembrane region" description="Helical" evidence="1">
    <location>
        <begin position="66"/>
        <end position="92"/>
    </location>
</feature>
<dbReference type="RefSeq" id="WP_233727845.1">
    <property type="nucleotide sequence ID" value="NZ_JAJVCN010000002.1"/>
</dbReference>
<keyword evidence="1" id="KW-0812">Transmembrane</keyword>
<keyword evidence="1" id="KW-1133">Transmembrane helix</keyword>
<organism evidence="3 4">
    <name type="scientific">Kibdelosporangium philippinense</name>
    <dbReference type="NCBI Taxonomy" id="211113"/>
    <lineage>
        <taxon>Bacteria</taxon>
        <taxon>Bacillati</taxon>
        <taxon>Actinomycetota</taxon>
        <taxon>Actinomycetes</taxon>
        <taxon>Pseudonocardiales</taxon>
        <taxon>Pseudonocardiaceae</taxon>
        <taxon>Kibdelosporangium</taxon>
    </lineage>
</organism>
<dbReference type="InterPro" id="IPR000160">
    <property type="entry name" value="GGDEF_dom"/>
</dbReference>
<dbReference type="SUPFAM" id="SSF55073">
    <property type="entry name" value="Nucleotide cyclase"/>
    <property type="match status" value="1"/>
</dbReference>
<dbReference type="InterPro" id="IPR043128">
    <property type="entry name" value="Rev_trsase/Diguanyl_cyclase"/>
</dbReference>
<accession>A0ABS8ZHH2</accession>
<proteinExistence type="predicted"/>
<dbReference type="PANTHER" id="PTHR45138:SF9">
    <property type="entry name" value="DIGUANYLATE CYCLASE DGCM-RELATED"/>
    <property type="match status" value="1"/>
</dbReference>
<dbReference type="Pfam" id="PF00990">
    <property type="entry name" value="GGDEF"/>
    <property type="match status" value="1"/>
</dbReference>
<protein>
    <submittedName>
        <fullName evidence="3">GGDEF domain-containing protein</fullName>
    </submittedName>
</protein>
<dbReference type="PROSITE" id="PS50887">
    <property type="entry name" value="GGDEF"/>
    <property type="match status" value="1"/>
</dbReference>